<proteinExistence type="predicted"/>
<dbReference type="Proteomes" id="UP000887540">
    <property type="component" value="Unplaced"/>
</dbReference>
<sequence length="320" mass="38129">MLLDIICEIFKFLDRNELEKCQLVKKSWDKIIKEYENSLPLRRFRTIGFDYGAFLVVTADNYGFRPEPHQFKSFKYCVFETFYWYQVLEEICIPNLVKSIRDITKFTDRPLKAIEFIYDARLIDERERVSHDRKMFSYFEEIMGKLVNASKATLTISFEIFREILGNPSILEIPSLPVDVTIAPQNWTLDPNIEPYILSLEHGTLLKFINSSRFDVSPYTLSGWYASENFCEEYFKIFWTCKNPNRLIKHIETASVKDESSSLRKSTIARFLKKQPKSKFSFSVNIESYEIARPDRWMFRCTVEQKQVIEIFCYYVFKKR</sequence>
<evidence type="ECO:0000313" key="2">
    <source>
        <dbReference type="WBParaSite" id="ACRNAN_scaffold253.g6650.t1"/>
    </source>
</evidence>
<dbReference type="WBParaSite" id="ACRNAN_scaffold253.g6650.t1">
    <property type="protein sequence ID" value="ACRNAN_scaffold253.g6650.t1"/>
    <property type="gene ID" value="ACRNAN_scaffold253.g6650"/>
</dbReference>
<accession>A0A914DEW6</accession>
<reference evidence="2" key="1">
    <citation type="submission" date="2022-11" db="UniProtKB">
        <authorList>
            <consortium name="WormBaseParasite"/>
        </authorList>
    </citation>
    <scope>IDENTIFICATION</scope>
</reference>
<dbReference type="SUPFAM" id="SSF81383">
    <property type="entry name" value="F-box domain"/>
    <property type="match status" value="1"/>
</dbReference>
<dbReference type="AlphaFoldDB" id="A0A914DEW6"/>
<dbReference type="InterPro" id="IPR036047">
    <property type="entry name" value="F-box-like_dom_sf"/>
</dbReference>
<evidence type="ECO:0000313" key="1">
    <source>
        <dbReference type="Proteomes" id="UP000887540"/>
    </source>
</evidence>
<organism evidence="1 2">
    <name type="scientific">Acrobeloides nanus</name>
    <dbReference type="NCBI Taxonomy" id="290746"/>
    <lineage>
        <taxon>Eukaryota</taxon>
        <taxon>Metazoa</taxon>
        <taxon>Ecdysozoa</taxon>
        <taxon>Nematoda</taxon>
        <taxon>Chromadorea</taxon>
        <taxon>Rhabditida</taxon>
        <taxon>Tylenchina</taxon>
        <taxon>Cephalobomorpha</taxon>
        <taxon>Cephaloboidea</taxon>
        <taxon>Cephalobidae</taxon>
        <taxon>Acrobeloides</taxon>
    </lineage>
</organism>
<keyword evidence="1" id="KW-1185">Reference proteome</keyword>
<protein>
    <submittedName>
        <fullName evidence="2">F-box domain-containing protein</fullName>
    </submittedName>
</protein>
<name>A0A914DEW6_9BILA</name>